<evidence type="ECO:0000313" key="1">
    <source>
        <dbReference type="EMBL" id="EFC50987.1"/>
    </source>
</evidence>
<dbReference type="AlphaFoldDB" id="A0A9W5INM2"/>
<comment type="caution">
    <text evidence="1">The sequence shown here is derived from an EMBL/GenBank/DDBJ whole genome shotgun (WGS) entry which is preliminary data.</text>
</comment>
<dbReference type="Proteomes" id="UP000004621">
    <property type="component" value="Unassembled WGS sequence"/>
</dbReference>
<evidence type="ECO:0000313" key="2">
    <source>
        <dbReference type="Proteomes" id="UP000004621"/>
    </source>
</evidence>
<dbReference type="EMBL" id="ACEO02000018">
    <property type="protein sequence ID" value="EFC50987.1"/>
    <property type="molecule type" value="Genomic_DNA"/>
</dbReference>
<protein>
    <submittedName>
        <fullName evidence="1">Uncharacterized protein</fullName>
    </submittedName>
</protein>
<name>A0A9W5INM2_NEISU</name>
<sequence length="39" mass="4556">MCSARWAALCYKWKRGIIRSAFKISKHKQKARLLSQSGF</sequence>
<reference evidence="1 2" key="1">
    <citation type="submission" date="2010-01" db="EMBL/GenBank/DDBJ databases">
        <authorList>
            <person name="Weinstock G."/>
            <person name="Sodergren E."/>
            <person name="Clifton S."/>
            <person name="Fulton L."/>
            <person name="Fulton B."/>
            <person name="Courtney L."/>
            <person name="Fronick C."/>
            <person name="Harrison M."/>
            <person name="Strong C."/>
            <person name="Farmer C."/>
            <person name="Delahaunty K."/>
            <person name="Markovic C."/>
            <person name="Hall O."/>
            <person name="Minx P."/>
            <person name="Tomlinson C."/>
            <person name="Mitreva M."/>
            <person name="Nelson J."/>
            <person name="Hou S."/>
            <person name="Wollam A."/>
            <person name="Pepin K.H."/>
            <person name="Johnson M."/>
            <person name="Bhonagiri V."/>
            <person name="Nash W.E."/>
            <person name="Warren W."/>
            <person name="Chinwalla A."/>
            <person name="Mardis E.R."/>
            <person name="Wilson R.K."/>
        </authorList>
    </citation>
    <scope>NUCLEOTIDE SEQUENCE [LARGE SCALE GENOMIC DNA]</scope>
    <source>
        <strain evidence="1 2">NJ9703</strain>
    </source>
</reference>
<organism evidence="1 2">
    <name type="scientific">Neisseria subflava NJ9703</name>
    <dbReference type="NCBI Taxonomy" id="546268"/>
    <lineage>
        <taxon>Bacteria</taxon>
        <taxon>Pseudomonadati</taxon>
        <taxon>Pseudomonadota</taxon>
        <taxon>Betaproteobacteria</taxon>
        <taxon>Neisseriales</taxon>
        <taxon>Neisseriaceae</taxon>
        <taxon>Neisseria</taxon>
    </lineage>
</organism>
<gene>
    <name evidence="1" type="ORF">NEISUBOT_05564</name>
</gene>
<accession>A0A9W5INM2</accession>
<proteinExistence type="predicted"/>